<evidence type="ECO:0000313" key="2">
    <source>
        <dbReference type="Proteomes" id="UP000247810"/>
    </source>
</evidence>
<protein>
    <submittedName>
        <fullName evidence="1">Uncharacterized protein</fullName>
    </submittedName>
</protein>
<dbReference type="OrthoDB" id="4453902at2759"/>
<dbReference type="AlphaFoldDB" id="A0A319D451"/>
<dbReference type="EMBL" id="KZ825922">
    <property type="protein sequence ID" value="PYH92226.1"/>
    <property type="molecule type" value="Genomic_DNA"/>
</dbReference>
<evidence type="ECO:0000313" key="1">
    <source>
        <dbReference type="EMBL" id="PYH92226.1"/>
    </source>
</evidence>
<dbReference type="STRING" id="1448320.A0A319D451"/>
<gene>
    <name evidence="1" type="ORF">BO71DRAFT_442619</name>
</gene>
<name>A0A319D451_9EURO</name>
<proteinExistence type="predicted"/>
<sequence length="263" mass="30429">MNAVRESQTHKSRRHDMKAIERSISALKSAQYILKDLENIPVEILPLPLTTEGEPLFEPCFFEPYREPFQDPDPKENYPSYGVIEDWELSPMDWARDVYSYLDRYIADVTLNDTKLFFGQHSPKDLPTRTGPLWEYETCRDYRFAWRDTAGCSVPDGPQYKCMMLDDVDTDDACITRGELLCICRLMIKSLSVCAYVDHMIAPIMLLSFLGPRHARILLAHYDGKKLIIRKSELFDCRKKNIPAFRVLLRWWCSSAAGDTVSA</sequence>
<dbReference type="VEuPathDB" id="FungiDB:BO71DRAFT_442619"/>
<dbReference type="Proteomes" id="UP000247810">
    <property type="component" value="Unassembled WGS sequence"/>
</dbReference>
<organism evidence="1 2">
    <name type="scientific">Aspergillus ellipticus CBS 707.79</name>
    <dbReference type="NCBI Taxonomy" id="1448320"/>
    <lineage>
        <taxon>Eukaryota</taxon>
        <taxon>Fungi</taxon>
        <taxon>Dikarya</taxon>
        <taxon>Ascomycota</taxon>
        <taxon>Pezizomycotina</taxon>
        <taxon>Eurotiomycetes</taxon>
        <taxon>Eurotiomycetidae</taxon>
        <taxon>Eurotiales</taxon>
        <taxon>Aspergillaceae</taxon>
        <taxon>Aspergillus</taxon>
        <taxon>Aspergillus subgen. Circumdati</taxon>
    </lineage>
</organism>
<reference evidence="1 2" key="1">
    <citation type="submission" date="2018-02" db="EMBL/GenBank/DDBJ databases">
        <title>The genomes of Aspergillus section Nigri reveals drivers in fungal speciation.</title>
        <authorList>
            <consortium name="DOE Joint Genome Institute"/>
            <person name="Vesth T.C."/>
            <person name="Nybo J."/>
            <person name="Theobald S."/>
            <person name="Brandl J."/>
            <person name="Frisvad J.C."/>
            <person name="Nielsen K.F."/>
            <person name="Lyhne E.K."/>
            <person name="Kogle M.E."/>
            <person name="Kuo A."/>
            <person name="Riley R."/>
            <person name="Clum A."/>
            <person name="Nolan M."/>
            <person name="Lipzen A."/>
            <person name="Salamov A."/>
            <person name="Henrissat B."/>
            <person name="Wiebenga A."/>
            <person name="De vries R.P."/>
            <person name="Grigoriev I.V."/>
            <person name="Mortensen U.H."/>
            <person name="Andersen M.R."/>
            <person name="Baker S.E."/>
        </authorList>
    </citation>
    <scope>NUCLEOTIDE SEQUENCE [LARGE SCALE GENOMIC DNA]</scope>
    <source>
        <strain evidence="1 2">CBS 707.79</strain>
    </source>
</reference>
<keyword evidence="2" id="KW-1185">Reference proteome</keyword>
<accession>A0A319D451</accession>